<comment type="caution">
    <text evidence="5">The sequence shown here is derived from an EMBL/GenBank/DDBJ whole genome shotgun (WGS) entry which is preliminary data.</text>
</comment>
<dbReference type="OrthoDB" id="196308at2759"/>
<dbReference type="AlphaFoldDB" id="A0A8K0HPN2"/>
<keyword evidence="3" id="KW-0934">Plastid</keyword>
<dbReference type="PANTHER" id="PTHR33926">
    <property type="entry name" value="PROTEIN TIC 22, CHLOROPLASTIC"/>
    <property type="match status" value="1"/>
</dbReference>
<evidence type="ECO:0000256" key="1">
    <source>
        <dbReference type="ARBA" id="ARBA00004229"/>
    </source>
</evidence>
<sequence length="322" mass="35437">MNFGKSNKQANFPSPKQEQPQFNLQQAFTNLQCHCSSLFNQISHLHLFNPNPSSLNTHLKSIQNQAKHAFDAGTSRFDLGGTSGKNPGWARIAVDNKAQFPAEAERRSSGSGVSMSTEAIEERLAGVPVYALSNAAEEFVLVSGSSTVKSLGLFCFKKEDAETLLEHIRSMDPGMQSGSKVVAVALNKVFQLKVDGVAFRLIPETSQVKYALKEREKTGISDHGKGFPGVPVFQSKSLILRSQKKSYRPAFFRKEDLEKSLLRASRQQNQLNPGFRQGDIEVAVLEEVIKGMKESSESKWGDIVFIPPGFDVSTDPTEANSK</sequence>
<dbReference type="Gene3D" id="3.40.1350.100">
    <property type="match status" value="2"/>
</dbReference>
<dbReference type="GO" id="GO:0015031">
    <property type="term" value="P:protein transport"/>
    <property type="evidence" value="ECO:0007669"/>
    <property type="project" value="InterPro"/>
</dbReference>
<keyword evidence="2" id="KW-0150">Chloroplast</keyword>
<proteinExistence type="predicted"/>
<name>A0A8K0HPN2_9ROSA</name>
<evidence type="ECO:0008006" key="7">
    <source>
        <dbReference type="Google" id="ProtNLM"/>
    </source>
</evidence>
<dbReference type="Pfam" id="PF04278">
    <property type="entry name" value="Tic22"/>
    <property type="match status" value="1"/>
</dbReference>
<dbReference type="Proteomes" id="UP000796880">
    <property type="component" value="Unassembled WGS sequence"/>
</dbReference>
<dbReference type="GO" id="GO:0009507">
    <property type="term" value="C:chloroplast"/>
    <property type="evidence" value="ECO:0007669"/>
    <property type="project" value="UniProtKB-SubCell"/>
</dbReference>
<gene>
    <name evidence="5" type="ORF">FNV43_RR01341</name>
</gene>
<evidence type="ECO:0000256" key="4">
    <source>
        <dbReference type="SAM" id="MobiDB-lite"/>
    </source>
</evidence>
<dbReference type="InterPro" id="IPR007378">
    <property type="entry name" value="Tic22-like"/>
</dbReference>
<evidence type="ECO:0000256" key="3">
    <source>
        <dbReference type="ARBA" id="ARBA00022640"/>
    </source>
</evidence>
<keyword evidence="6" id="KW-1185">Reference proteome</keyword>
<organism evidence="5 6">
    <name type="scientific">Rhamnella rubrinervis</name>
    <dbReference type="NCBI Taxonomy" id="2594499"/>
    <lineage>
        <taxon>Eukaryota</taxon>
        <taxon>Viridiplantae</taxon>
        <taxon>Streptophyta</taxon>
        <taxon>Embryophyta</taxon>
        <taxon>Tracheophyta</taxon>
        <taxon>Spermatophyta</taxon>
        <taxon>Magnoliopsida</taxon>
        <taxon>eudicotyledons</taxon>
        <taxon>Gunneridae</taxon>
        <taxon>Pentapetalae</taxon>
        <taxon>rosids</taxon>
        <taxon>fabids</taxon>
        <taxon>Rosales</taxon>
        <taxon>Rhamnaceae</taxon>
        <taxon>rhamnoid group</taxon>
        <taxon>Rhamneae</taxon>
        <taxon>Rhamnella</taxon>
    </lineage>
</organism>
<evidence type="ECO:0000313" key="6">
    <source>
        <dbReference type="Proteomes" id="UP000796880"/>
    </source>
</evidence>
<reference evidence="5" key="1">
    <citation type="submission" date="2020-03" db="EMBL/GenBank/DDBJ databases">
        <title>A high-quality chromosome-level genome assembly of a woody plant with both climbing and erect habits, Rhamnella rubrinervis.</title>
        <authorList>
            <person name="Lu Z."/>
            <person name="Yang Y."/>
            <person name="Zhu X."/>
            <person name="Sun Y."/>
        </authorList>
    </citation>
    <scope>NUCLEOTIDE SEQUENCE</scope>
    <source>
        <strain evidence="5">BYM</strain>
        <tissue evidence="5">Leaf</tissue>
    </source>
</reference>
<evidence type="ECO:0000256" key="2">
    <source>
        <dbReference type="ARBA" id="ARBA00022528"/>
    </source>
</evidence>
<comment type="subcellular location">
    <subcellularLocation>
        <location evidence="1">Plastid</location>
        <location evidence="1">Chloroplast</location>
    </subcellularLocation>
</comment>
<evidence type="ECO:0000313" key="5">
    <source>
        <dbReference type="EMBL" id="KAF3456687.1"/>
    </source>
</evidence>
<protein>
    <recommendedName>
        <fullName evidence="7">Protein TIC 22-like, chloroplastic</fullName>
    </recommendedName>
</protein>
<dbReference type="PANTHER" id="PTHR33926:SF1">
    <property type="entry name" value="PROTEIN TIC 22-LIKE, CHLOROPLASTIC"/>
    <property type="match status" value="1"/>
</dbReference>
<dbReference type="EMBL" id="VOIH02000001">
    <property type="protein sequence ID" value="KAF3456687.1"/>
    <property type="molecule type" value="Genomic_DNA"/>
</dbReference>
<feature type="region of interest" description="Disordered" evidence="4">
    <location>
        <begin position="1"/>
        <end position="20"/>
    </location>
</feature>
<accession>A0A8K0HPN2</accession>